<gene>
    <name evidence="3" type="ORF">SEMRO_160_G072060.1</name>
</gene>
<name>A0A9N8DNX4_9STRA</name>
<evidence type="ECO:0000256" key="1">
    <source>
        <dbReference type="SAM" id="MobiDB-lite"/>
    </source>
</evidence>
<proteinExistence type="predicted"/>
<organism evidence="3 4">
    <name type="scientific">Seminavis robusta</name>
    <dbReference type="NCBI Taxonomy" id="568900"/>
    <lineage>
        <taxon>Eukaryota</taxon>
        <taxon>Sar</taxon>
        <taxon>Stramenopiles</taxon>
        <taxon>Ochrophyta</taxon>
        <taxon>Bacillariophyta</taxon>
        <taxon>Bacillariophyceae</taxon>
        <taxon>Bacillariophycidae</taxon>
        <taxon>Naviculales</taxon>
        <taxon>Naviculaceae</taxon>
        <taxon>Seminavis</taxon>
    </lineage>
</organism>
<reference evidence="3" key="1">
    <citation type="submission" date="2020-06" db="EMBL/GenBank/DDBJ databases">
        <authorList>
            <consortium name="Plant Systems Biology data submission"/>
        </authorList>
    </citation>
    <scope>NUCLEOTIDE SEQUENCE</scope>
    <source>
        <strain evidence="3">D6</strain>
    </source>
</reference>
<keyword evidence="2" id="KW-0732">Signal</keyword>
<feature type="chain" id="PRO_5040406397" evidence="2">
    <location>
        <begin position="38"/>
        <end position="465"/>
    </location>
</feature>
<dbReference type="Proteomes" id="UP001153069">
    <property type="component" value="Unassembled WGS sequence"/>
</dbReference>
<accession>A0A9N8DNX4</accession>
<dbReference type="PROSITE" id="PS51257">
    <property type="entry name" value="PROKAR_LIPOPROTEIN"/>
    <property type="match status" value="1"/>
</dbReference>
<evidence type="ECO:0000313" key="4">
    <source>
        <dbReference type="Proteomes" id="UP001153069"/>
    </source>
</evidence>
<dbReference type="AlphaFoldDB" id="A0A9N8DNX4"/>
<evidence type="ECO:0000313" key="3">
    <source>
        <dbReference type="EMBL" id="CAB9503239.1"/>
    </source>
</evidence>
<feature type="region of interest" description="Disordered" evidence="1">
    <location>
        <begin position="332"/>
        <end position="357"/>
    </location>
</feature>
<sequence>MTRQWHPHPTANGRWTRRFYILCLLSLSGCLSGVTVAKKSTSTTAATIESPYAQDLNDWVRARCNNDNDNDIALWVYQGALVDPLEGRKIANVQGLEIVRCIANVGTTTSPQDSKRLYQQQCGDLQVAKLIGQANATFDRVSTILSRKLFCYQPPDGPPQLQQQQPNTNNTNQELLRQIKLRPNAPKRYIPIQQSIAVYDTATTFIARGAQLIAHTEWPDRQSIWGMVTRTATTTTTPTTNADDQTTTKSFEFTIFARLKSLKTKPEELFDLTTTVPPTDDSNNSQVDAAVSSPKRSKLIEFGTGSSRSKDKFGARETYSYTNIPASGSLAPPTRRGWWGRPKTATTTTPPQVRYSRYGEGPPFVGPGRTCTLELQGKRVSSVDDLPPFLANVVAERLSPRFLTSVMNTSSSSSELPQWFRQSERLLQIQPDDDNEKARLLPEQWRDRGQKAWHQVRQRVSTLFG</sequence>
<dbReference type="EMBL" id="CAICTM010000159">
    <property type="protein sequence ID" value="CAB9503239.1"/>
    <property type="molecule type" value="Genomic_DNA"/>
</dbReference>
<dbReference type="OrthoDB" id="45062at2759"/>
<keyword evidence="4" id="KW-1185">Reference proteome</keyword>
<feature type="signal peptide" evidence="2">
    <location>
        <begin position="1"/>
        <end position="37"/>
    </location>
</feature>
<evidence type="ECO:0000256" key="2">
    <source>
        <dbReference type="SAM" id="SignalP"/>
    </source>
</evidence>
<comment type="caution">
    <text evidence="3">The sequence shown here is derived from an EMBL/GenBank/DDBJ whole genome shotgun (WGS) entry which is preliminary data.</text>
</comment>
<protein>
    <submittedName>
        <fullName evidence="3">Uncharacterized protein</fullName>
    </submittedName>
</protein>